<feature type="compositionally biased region" description="Low complexity" evidence="3">
    <location>
        <begin position="1279"/>
        <end position="1298"/>
    </location>
</feature>
<evidence type="ECO:0000256" key="4">
    <source>
        <dbReference type="SAM" id="Phobius"/>
    </source>
</evidence>
<dbReference type="InterPro" id="IPR001452">
    <property type="entry name" value="SH3_domain"/>
</dbReference>
<dbReference type="Pfam" id="PF00018">
    <property type="entry name" value="SH3_1"/>
    <property type="match status" value="1"/>
</dbReference>
<feature type="region of interest" description="Disordered" evidence="3">
    <location>
        <begin position="1277"/>
        <end position="1316"/>
    </location>
</feature>
<dbReference type="InterPro" id="IPR011043">
    <property type="entry name" value="Gal_Oxase/kelch_b-propeller"/>
</dbReference>
<feature type="compositionally biased region" description="Polar residues" evidence="3">
    <location>
        <begin position="1367"/>
        <end position="1380"/>
    </location>
</feature>
<feature type="domain" description="SH3" evidence="5">
    <location>
        <begin position="1488"/>
        <end position="1553"/>
    </location>
</feature>
<keyword evidence="7" id="KW-1185">Reference proteome</keyword>
<dbReference type="Pfam" id="PF20843">
    <property type="entry name" value="Rax2_3"/>
    <property type="match status" value="1"/>
</dbReference>
<comment type="caution">
    <text evidence="6">The sequence shown here is derived from an EMBL/GenBank/DDBJ whole genome shotgun (WGS) entry which is preliminary data.</text>
</comment>
<keyword evidence="4" id="KW-0812">Transmembrane</keyword>
<dbReference type="PANTHER" id="PTHR31778">
    <property type="entry name" value="BUD SITE SELECTION PROTEIN RAX2"/>
    <property type="match status" value="1"/>
</dbReference>
<dbReference type="Proteomes" id="UP000187455">
    <property type="component" value="Unassembled WGS sequence"/>
</dbReference>
<dbReference type="Pfam" id="PF20842">
    <property type="entry name" value="Rax2_2"/>
    <property type="match status" value="1"/>
</dbReference>
<dbReference type="EMBL" id="LSSL01000224">
    <property type="protein sequence ID" value="OLY85135.1"/>
    <property type="molecule type" value="Genomic_DNA"/>
</dbReference>
<evidence type="ECO:0000313" key="7">
    <source>
        <dbReference type="Proteomes" id="UP000187455"/>
    </source>
</evidence>
<feature type="region of interest" description="Disordered" evidence="3">
    <location>
        <begin position="1331"/>
        <end position="1380"/>
    </location>
</feature>
<evidence type="ECO:0000256" key="3">
    <source>
        <dbReference type="SAM" id="MobiDB-lite"/>
    </source>
</evidence>
<dbReference type="SMART" id="SM00326">
    <property type="entry name" value="SH3"/>
    <property type="match status" value="1"/>
</dbReference>
<dbReference type="Gene3D" id="2.120.10.80">
    <property type="entry name" value="Kelch-type beta propeller"/>
    <property type="match status" value="1"/>
</dbReference>
<accession>A0A1R0H7I2</accession>
<dbReference type="SUPFAM" id="SSF50965">
    <property type="entry name" value="Galactose oxidase, central domain"/>
    <property type="match status" value="1"/>
</dbReference>
<keyword evidence="4" id="KW-1133">Transmembrane helix</keyword>
<reference evidence="6 7" key="1">
    <citation type="journal article" date="2016" name="Mol. Biol. Evol.">
        <title>Genome-Wide Survey of Gut Fungi (Harpellales) Reveals the First Horizontally Transferred Ubiquitin Gene from a Mosquito Host.</title>
        <authorList>
            <person name="Wang Y."/>
            <person name="White M.M."/>
            <person name="Kvist S."/>
            <person name="Moncalvo J.M."/>
        </authorList>
    </citation>
    <scope>NUCLEOTIDE SEQUENCE [LARGE SCALE GENOMIC DNA]</scope>
    <source>
        <strain evidence="6 7">ALG-7-W6</strain>
    </source>
</reference>
<feature type="compositionally biased region" description="Polar residues" evidence="3">
    <location>
        <begin position="1335"/>
        <end position="1355"/>
    </location>
</feature>
<organism evidence="6 7">
    <name type="scientific">Smittium mucronatum</name>
    <dbReference type="NCBI Taxonomy" id="133383"/>
    <lineage>
        <taxon>Eukaryota</taxon>
        <taxon>Fungi</taxon>
        <taxon>Fungi incertae sedis</taxon>
        <taxon>Zoopagomycota</taxon>
        <taxon>Kickxellomycotina</taxon>
        <taxon>Harpellomycetes</taxon>
        <taxon>Harpellales</taxon>
        <taxon>Legeriomycetaceae</taxon>
        <taxon>Smittium</taxon>
    </lineage>
</organism>
<keyword evidence="1 2" id="KW-0728">SH3 domain</keyword>
<proteinExistence type="predicted"/>
<dbReference type="CDD" id="cd00174">
    <property type="entry name" value="SH3"/>
    <property type="match status" value="1"/>
</dbReference>
<dbReference type="InterPro" id="IPR036028">
    <property type="entry name" value="SH3-like_dom_sf"/>
</dbReference>
<dbReference type="InterPro" id="IPR048265">
    <property type="entry name" value="Rax2-like_third"/>
</dbReference>
<dbReference type="SUPFAM" id="SSF50044">
    <property type="entry name" value="SH3-domain"/>
    <property type="match status" value="1"/>
</dbReference>
<evidence type="ECO:0000256" key="1">
    <source>
        <dbReference type="ARBA" id="ARBA00022443"/>
    </source>
</evidence>
<dbReference type="OrthoDB" id="2503993at2759"/>
<evidence type="ECO:0000259" key="5">
    <source>
        <dbReference type="PROSITE" id="PS50002"/>
    </source>
</evidence>
<dbReference type="InterPro" id="IPR015915">
    <property type="entry name" value="Kelch-typ_b-propeller"/>
</dbReference>
<dbReference type="PANTHER" id="PTHR31778:SF2">
    <property type="entry name" value="BUD SITE SELECTION PROTEIN RAX2"/>
    <property type="match status" value="1"/>
</dbReference>
<feature type="transmembrane region" description="Helical" evidence="4">
    <location>
        <begin position="1199"/>
        <end position="1226"/>
    </location>
</feature>
<sequence>MESRTVVLRQSGLEFESHWADAGSALFGLAGGNIRGEKVWSNSLGFASSKIGRKIMIVICRYCRISLFYVFFISIQPSISQLTPSQQSLLNVQNETLVFGSFDGISSNPPTISNNPLTYKAAKFVGNQALELGIETAENQVINSGCTITLSGVDWYVFGGFFSTINNSSASNIFAKDSRGNNNTFLGGVNGPVNSVFCDNKNSIVWLGGNFTKPNSVFASSFISSFGNFQGKLIGYDFSANSWLLSPWKGLDGDVLALNSNSDSSIIWVGGNFNNTVDDANHSSLNAQPVNIGNGNVVGGNSFLFPNYSDPNNAVCTGSSSDNTKPWLMRDGLTGFFDITFSYPITPTLIRIKNSQLDGRGTQSIRVQSHQNDTALELSYIDPVSNLQQYCTNACPLLQSSSVWQEFSFHTPMEVNGLKINIASFYGAGGGFDQVEIYQRDAVVYGNPKLNFPSCATTPFKSEINTSGSWVVMGSSSTNTQFIKSEINPKTVNITSLTNSITAFPYISDSGFYDVYLDIPSCNLTNDCSSRTSAQILLTTTASTSGQFNATIDQKVTLSTAVLLYTGYIPQTTTLFRPSIKLSFDPNSVSSSQESNLSLIFERVRFVRRLSFTGLNGIFGVRTDSDLVSSIQPPYGTTKESLPNLSIVRTISSSNNSMIFGGSFDTPSKGIAIYRDGIMSGAPNGGLDGYVYSSLFFDNVLYAGGYFHSTFDNSTYSPNIISLNFDENSLPTTYSPISGISGPVNLISTYAPYNHSIAIGGLFSTYDHSISSNSQGVALYNTSSNEFISPPLLGSGPTAAYTYNNYTVLVGSFTSIAAVGSPGIAKIMANSELSGVGSYNGSLVPNSDGVLQVNAVTLQTIDSNPPILVAGGLFNTKTGSQNVAYLSNNQFTDLGSGVNGEVLSLASAGTFLFIGGIQNNKSNGFSGISIWNMKNKKYERSPPQLSTTSSNPDQTVVVNAFAVRPGTSTVVIGGNFDKAGSISCPAICTWDINEMRWSPISSNNLNGVVNTMKIINGQLYIGGLFNNGTNTNSALVYDFNSDTYTPLTLSNTNISAKSKRDLNTPLSFPGPVRQIAQSGASPMYYLGDDSSSQSPFIYSSSSTGGFIKMDDFSSSSKVNSISIFHSNSESPSTSNYTVVALGDLTLKSGVKTTSAALLNGNWVSYLHAIRSNGSAGVLNSIVSLMQPTPVDQRSRMKTLWVVFIALAISLFIVFLTVLAGLIYIYYKNRSESSAINSSTRSMPVGISSEKKTFGSALGPDTIYKNASPVLLSEMSPVPSNDYSRSSNSTSNSSHSVTSPFIPPVKSFNSNQRPAEKITKIEPLASGYDDYEYNRGSETGQIQDLRNSRAGTSRNEYINDSREDLSFDNVSPQSSYESDSQFYKSKDENINLASLSTGRAISKSPMPFFNQPSENTKVNNNLANKHESTGFLKSHQSTTIPMPMPMPNNDISTVSESTKFIPPALTSDRKSSILQSLGRDHTSIRNSLKIYPMYYAKFTFSSRENGELGFIAGDRVFVIDKSDEIWWMGIVDPGKGLPLEQGLFPATYVSSEPPSPTDYDH</sequence>
<evidence type="ECO:0000313" key="6">
    <source>
        <dbReference type="EMBL" id="OLY85135.1"/>
    </source>
</evidence>
<dbReference type="InterPro" id="IPR048266">
    <property type="entry name" value="Rax2-like_second"/>
</dbReference>
<evidence type="ECO:0000256" key="2">
    <source>
        <dbReference type="PROSITE-ProRule" id="PRU00192"/>
    </source>
</evidence>
<dbReference type="GO" id="GO:1902929">
    <property type="term" value="C:plasma membrane of growing cell tip"/>
    <property type="evidence" value="ECO:0007669"/>
    <property type="project" value="TreeGrafter"/>
</dbReference>
<name>A0A1R0H7I2_9FUNG</name>
<dbReference type="Gene3D" id="2.30.30.40">
    <property type="entry name" value="SH3 Domains"/>
    <property type="match status" value="1"/>
</dbReference>
<gene>
    <name evidence="6" type="ORF">AYI68_g679</name>
</gene>
<dbReference type="Pfam" id="PF12768">
    <property type="entry name" value="Rax2"/>
    <property type="match status" value="1"/>
</dbReference>
<dbReference type="PROSITE" id="PS50002">
    <property type="entry name" value="SH3"/>
    <property type="match status" value="1"/>
</dbReference>
<protein>
    <submittedName>
        <fullName evidence="6">Polarized growth protein rax2</fullName>
    </submittedName>
</protein>
<dbReference type="STRING" id="133383.A0A1R0H7I2"/>
<keyword evidence="4" id="KW-0472">Membrane</keyword>
<dbReference type="InterPro" id="IPR024982">
    <property type="entry name" value="Rax2-like_C"/>
</dbReference>